<dbReference type="EMBL" id="PVNK01000147">
    <property type="protein sequence ID" value="PRP98075.1"/>
    <property type="molecule type" value="Genomic_DNA"/>
</dbReference>
<keyword evidence="4" id="KW-0732">Signal</keyword>
<keyword evidence="10" id="KW-1185">Reference proteome</keyword>
<dbReference type="Gene3D" id="2.40.50.100">
    <property type="match status" value="1"/>
</dbReference>
<dbReference type="Pfam" id="PF25944">
    <property type="entry name" value="Beta-barrel_RND"/>
    <property type="match status" value="1"/>
</dbReference>
<gene>
    <name evidence="9" type="primary">bepF_1</name>
    <name evidence="9" type="ORF">ENSA5_30600</name>
</gene>
<dbReference type="PROSITE" id="PS51257">
    <property type="entry name" value="PROKAR_LIPOPROTEIN"/>
    <property type="match status" value="1"/>
</dbReference>
<protein>
    <submittedName>
        <fullName evidence="9">Efflux pump periplasmic linker BepF</fullName>
    </submittedName>
</protein>
<evidence type="ECO:0000259" key="5">
    <source>
        <dbReference type="Pfam" id="PF25876"/>
    </source>
</evidence>
<dbReference type="InterPro" id="IPR058625">
    <property type="entry name" value="MdtA-like_BSH"/>
</dbReference>
<feature type="signal peptide" evidence="4">
    <location>
        <begin position="1"/>
        <end position="27"/>
    </location>
</feature>
<evidence type="ECO:0000256" key="2">
    <source>
        <dbReference type="ARBA" id="ARBA00009477"/>
    </source>
</evidence>
<dbReference type="InterPro" id="IPR006143">
    <property type="entry name" value="RND_pump_MFP"/>
</dbReference>
<accession>A0A2S9XYZ2</accession>
<dbReference type="GO" id="GO:0022857">
    <property type="term" value="F:transmembrane transporter activity"/>
    <property type="evidence" value="ECO:0007669"/>
    <property type="project" value="InterPro"/>
</dbReference>
<dbReference type="RefSeq" id="WP_106392431.1">
    <property type="nucleotide sequence ID" value="NZ_PVNK01000147.1"/>
</dbReference>
<evidence type="ECO:0000259" key="6">
    <source>
        <dbReference type="Pfam" id="PF25917"/>
    </source>
</evidence>
<dbReference type="Gene3D" id="1.10.287.470">
    <property type="entry name" value="Helix hairpin bin"/>
    <property type="match status" value="1"/>
</dbReference>
<dbReference type="Proteomes" id="UP000237968">
    <property type="component" value="Unassembled WGS sequence"/>
</dbReference>
<dbReference type="Gene3D" id="2.40.30.170">
    <property type="match status" value="1"/>
</dbReference>
<dbReference type="GO" id="GO:0005886">
    <property type="term" value="C:plasma membrane"/>
    <property type="evidence" value="ECO:0007669"/>
    <property type="project" value="TreeGrafter"/>
</dbReference>
<feature type="coiled-coil region" evidence="3">
    <location>
        <begin position="116"/>
        <end position="174"/>
    </location>
</feature>
<feature type="domain" description="Multidrug resistance protein MdtA-like beta-barrel" evidence="7">
    <location>
        <begin position="215"/>
        <end position="299"/>
    </location>
</feature>
<evidence type="ECO:0000313" key="9">
    <source>
        <dbReference type="EMBL" id="PRP98075.1"/>
    </source>
</evidence>
<comment type="similarity">
    <text evidence="2">Belongs to the membrane fusion protein (MFP) (TC 8.A.1) family.</text>
</comment>
<feature type="domain" description="Multidrug resistance protein MdtA-like alpha-helical hairpin" evidence="5">
    <location>
        <begin position="111"/>
        <end position="178"/>
    </location>
</feature>
<evidence type="ECO:0000313" key="10">
    <source>
        <dbReference type="Proteomes" id="UP000237968"/>
    </source>
</evidence>
<dbReference type="Pfam" id="PF25917">
    <property type="entry name" value="BSH_RND"/>
    <property type="match status" value="1"/>
</dbReference>
<name>A0A2S9XYZ2_9BACT</name>
<dbReference type="Pfam" id="PF25967">
    <property type="entry name" value="RND-MFP_C"/>
    <property type="match status" value="1"/>
</dbReference>
<comment type="subcellular location">
    <subcellularLocation>
        <location evidence="1">Cell envelope</location>
    </subcellularLocation>
</comment>
<keyword evidence="3" id="KW-0175">Coiled coil</keyword>
<sequence length="388" mass="42006">MSALFRYFWRPISLLTLLGAVPVMALASCSSDPQSTDAKAAPEVEVVVARSVSVPTRFDFIGTVEAVQRVELRARVRGYITAVKFEEGALLEANQVLYEIDTRPLEAEQRAAAASVRQTQARLEEARLNLAREEQLVAAKVSAQAELDASQAEVDALAAELNSQRAQLQQAKLDVGYSKIRAPFAGRVGERLVDVGELVGDTDTTLLAVVVQEDPVFVRFAPSERERRQMLDVLPTLETPSADAPVSGHITMSDGSAYPHEGRLAFVDNVFDTSTRSIIYKAVVDNPDRTLKPGESVTQTLNLPPSDEVVVPLVAVASVQDIDYVYVVDDEGVAHYREVELGPVVNDGERVIEVGVEVGDRIIVRGLQNVEDGALVRVTSTNEGASAA</sequence>
<feature type="domain" description="Multidrug resistance protein MdtA-like C-terminal permuted SH3" evidence="8">
    <location>
        <begin position="309"/>
        <end position="368"/>
    </location>
</feature>
<evidence type="ECO:0000256" key="3">
    <source>
        <dbReference type="SAM" id="Coils"/>
    </source>
</evidence>
<dbReference type="NCBIfam" id="TIGR01730">
    <property type="entry name" value="RND_mfp"/>
    <property type="match status" value="1"/>
</dbReference>
<dbReference type="InterPro" id="IPR058626">
    <property type="entry name" value="MdtA-like_b-barrel"/>
</dbReference>
<evidence type="ECO:0000256" key="4">
    <source>
        <dbReference type="SAM" id="SignalP"/>
    </source>
</evidence>
<reference evidence="9 10" key="1">
    <citation type="submission" date="2018-03" db="EMBL/GenBank/DDBJ databases">
        <title>Draft Genome Sequences of the Obligatory Marine Myxobacteria Enhygromyxa salina SWB005.</title>
        <authorList>
            <person name="Poehlein A."/>
            <person name="Moghaddam J.A."/>
            <person name="Harms H."/>
            <person name="Alanjari M."/>
            <person name="Koenig G.M."/>
            <person name="Daniel R."/>
            <person name="Schaeberle T.F."/>
        </authorList>
    </citation>
    <scope>NUCLEOTIDE SEQUENCE [LARGE SCALE GENOMIC DNA]</scope>
    <source>
        <strain evidence="9 10">SWB005</strain>
    </source>
</reference>
<dbReference type="InterPro" id="IPR058627">
    <property type="entry name" value="MdtA-like_C"/>
</dbReference>
<dbReference type="Gene3D" id="2.40.420.20">
    <property type="match status" value="1"/>
</dbReference>
<evidence type="ECO:0000259" key="7">
    <source>
        <dbReference type="Pfam" id="PF25944"/>
    </source>
</evidence>
<dbReference type="Pfam" id="PF25876">
    <property type="entry name" value="HH_MFP_RND"/>
    <property type="match status" value="1"/>
</dbReference>
<comment type="caution">
    <text evidence="9">The sequence shown here is derived from an EMBL/GenBank/DDBJ whole genome shotgun (WGS) entry which is preliminary data.</text>
</comment>
<feature type="domain" description="Multidrug resistance protein MdtA-like barrel-sandwich hybrid" evidence="6">
    <location>
        <begin position="69"/>
        <end position="210"/>
    </location>
</feature>
<dbReference type="GO" id="GO:0030313">
    <property type="term" value="C:cell envelope"/>
    <property type="evidence" value="ECO:0007669"/>
    <property type="project" value="UniProtKB-SubCell"/>
</dbReference>
<feature type="chain" id="PRO_5015599021" evidence="4">
    <location>
        <begin position="28"/>
        <end position="388"/>
    </location>
</feature>
<dbReference type="PANTHER" id="PTHR30158:SF24">
    <property type="entry name" value="HLYD FAMILY SECRETION PROTEIN"/>
    <property type="match status" value="1"/>
</dbReference>
<organism evidence="9 10">
    <name type="scientific">Enhygromyxa salina</name>
    <dbReference type="NCBI Taxonomy" id="215803"/>
    <lineage>
        <taxon>Bacteria</taxon>
        <taxon>Pseudomonadati</taxon>
        <taxon>Myxococcota</taxon>
        <taxon>Polyangia</taxon>
        <taxon>Nannocystales</taxon>
        <taxon>Nannocystaceae</taxon>
        <taxon>Enhygromyxa</taxon>
    </lineage>
</organism>
<dbReference type="InterPro" id="IPR058624">
    <property type="entry name" value="MdtA-like_HH"/>
</dbReference>
<dbReference type="OrthoDB" id="9772050at2"/>
<evidence type="ECO:0000256" key="1">
    <source>
        <dbReference type="ARBA" id="ARBA00004196"/>
    </source>
</evidence>
<proteinExistence type="inferred from homology"/>
<evidence type="ECO:0000259" key="8">
    <source>
        <dbReference type="Pfam" id="PF25967"/>
    </source>
</evidence>
<dbReference type="PANTHER" id="PTHR30158">
    <property type="entry name" value="ACRA/E-RELATED COMPONENT OF DRUG EFFLUX TRANSPORTER"/>
    <property type="match status" value="1"/>
</dbReference>
<dbReference type="AlphaFoldDB" id="A0A2S9XYZ2"/>
<dbReference type="GO" id="GO:0046677">
    <property type="term" value="P:response to antibiotic"/>
    <property type="evidence" value="ECO:0007669"/>
    <property type="project" value="TreeGrafter"/>
</dbReference>
<dbReference type="SUPFAM" id="SSF111369">
    <property type="entry name" value="HlyD-like secretion proteins"/>
    <property type="match status" value="1"/>
</dbReference>